<dbReference type="Proteomes" id="UP001169242">
    <property type="component" value="Unassembled WGS sequence"/>
</dbReference>
<feature type="transmembrane region" description="Helical" evidence="1">
    <location>
        <begin position="400"/>
        <end position="417"/>
    </location>
</feature>
<accession>A0AA42DPD8</accession>
<sequence length="423" mass="46195">MNTIKITREKEVSRSTMYNVLYILPLAMVLFALITTSPKELIEGIGTIYKSNDILLTDYLLIAGTGATFLNAAVVLLVNLWLIKRLELKPNGIIIAALFLLTGFSFMGKNMFNIWTFYFGGYIYSRYHGISYKNVVIINMFSTAFSPVASLIGEMMGPNVIAALVIMALVGGFIGFIMPTVSSRFVTFHSGYNLYNMGTAAGFVGMLVYALINEANIVVTKNYALLESNDWRVVIFLLLYCIALIIIGYCINDKSFKGYKHLMKHSGRLITDMIKQDGFGLSLMNMGFLGLMCMGFIFILDGSFNGPVVAAMLTVMGFGSFGKHPRNVWPIVAGVVLGWHFFKIDTSTSMLIISALFGTTLAPIAGEYGSIIGMLAGILHATLIQNIGALHGGLMLYNNGLSGGIIAAILIPVIDAFKKENKA</sequence>
<gene>
    <name evidence="2" type="ORF">PBV87_12605</name>
</gene>
<keyword evidence="1" id="KW-0812">Transmembrane</keyword>
<feature type="transmembrane region" description="Helical" evidence="1">
    <location>
        <begin position="328"/>
        <end position="344"/>
    </location>
</feature>
<protein>
    <submittedName>
        <fullName evidence="2">DUF1576 domain-containing protein</fullName>
    </submittedName>
</protein>
<keyword evidence="1" id="KW-0472">Membrane</keyword>
<reference evidence="2" key="1">
    <citation type="journal article" date="2023" name="Int. J. Syst. Evol. Microbiol.">
        <title>&lt;i&gt;Holtiella tumoricola&lt;/i&gt; gen. nov. sp. nov., isolated from a human clinical sample.</title>
        <authorList>
            <person name="Allen-Vercoe E."/>
            <person name="Daigneault M.C."/>
            <person name="Vancuren S.J."/>
            <person name="Cochrane K."/>
            <person name="O'Neal L.L."/>
            <person name="Sankaranarayanan K."/>
            <person name="Lawson P.A."/>
        </authorList>
    </citation>
    <scope>NUCLEOTIDE SEQUENCE</scope>
    <source>
        <strain evidence="2">CC70A</strain>
    </source>
</reference>
<feature type="transmembrane region" description="Helical" evidence="1">
    <location>
        <begin position="193"/>
        <end position="212"/>
    </location>
</feature>
<feature type="transmembrane region" description="Helical" evidence="1">
    <location>
        <begin position="94"/>
        <end position="118"/>
    </location>
</feature>
<feature type="transmembrane region" description="Helical" evidence="1">
    <location>
        <begin position="304"/>
        <end position="321"/>
    </location>
</feature>
<evidence type="ECO:0000313" key="2">
    <source>
        <dbReference type="EMBL" id="MDA3732328.1"/>
    </source>
</evidence>
<evidence type="ECO:0000256" key="1">
    <source>
        <dbReference type="SAM" id="Phobius"/>
    </source>
</evidence>
<dbReference type="InterPro" id="IPR011470">
    <property type="entry name" value="DUF1576"/>
</dbReference>
<keyword evidence="1" id="KW-1133">Transmembrane helix</keyword>
<dbReference type="Pfam" id="PF07613">
    <property type="entry name" value="DUF1576"/>
    <property type="match status" value="2"/>
</dbReference>
<comment type="caution">
    <text evidence="2">The sequence shown here is derived from an EMBL/GenBank/DDBJ whole genome shotgun (WGS) entry which is preliminary data.</text>
</comment>
<organism evidence="2 3">
    <name type="scientific">Holtiella tumoricola</name>
    <dbReference type="NCBI Taxonomy" id="3018743"/>
    <lineage>
        <taxon>Bacteria</taxon>
        <taxon>Bacillati</taxon>
        <taxon>Bacillota</taxon>
        <taxon>Clostridia</taxon>
        <taxon>Lachnospirales</taxon>
        <taxon>Cellulosilyticaceae</taxon>
        <taxon>Holtiella</taxon>
    </lineage>
</organism>
<proteinExistence type="predicted"/>
<feature type="transmembrane region" description="Helical" evidence="1">
    <location>
        <begin position="278"/>
        <end position="298"/>
    </location>
</feature>
<dbReference type="AlphaFoldDB" id="A0AA42DPD8"/>
<keyword evidence="3" id="KW-1185">Reference proteome</keyword>
<evidence type="ECO:0000313" key="3">
    <source>
        <dbReference type="Proteomes" id="UP001169242"/>
    </source>
</evidence>
<feature type="transmembrane region" description="Helical" evidence="1">
    <location>
        <begin position="160"/>
        <end position="181"/>
    </location>
</feature>
<feature type="transmembrane region" description="Helical" evidence="1">
    <location>
        <begin position="350"/>
        <end position="368"/>
    </location>
</feature>
<dbReference type="RefSeq" id="WP_271012514.1">
    <property type="nucleotide sequence ID" value="NZ_JAQIFT010000046.1"/>
</dbReference>
<name>A0AA42DPD8_9FIRM</name>
<dbReference type="EMBL" id="JAQIFT010000046">
    <property type="protein sequence ID" value="MDA3732328.1"/>
    <property type="molecule type" value="Genomic_DNA"/>
</dbReference>
<feature type="transmembrane region" description="Helical" evidence="1">
    <location>
        <begin position="20"/>
        <end position="39"/>
    </location>
</feature>
<feature type="transmembrane region" description="Helical" evidence="1">
    <location>
        <begin position="232"/>
        <end position="251"/>
    </location>
</feature>
<feature type="transmembrane region" description="Helical" evidence="1">
    <location>
        <begin position="59"/>
        <end position="82"/>
    </location>
</feature>